<keyword evidence="2" id="KW-0808">Transferase</keyword>
<dbReference type="RefSeq" id="WP_313543977.1">
    <property type="nucleotide sequence ID" value="NZ_CP134880.1"/>
</dbReference>
<accession>A0AA96FE81</accession>
<dbReference type="PANTHER" id="PTHR12526:SF510">
    <property type="entry name" value="D-INOSITOL 3-PHOSPHATE GLYCOSYLTRANSFERASE"/>
    <property type="match status" value="1"/>
</dbReference>
<evidence type="ECO:0000259" key="3">
    <source>
        <dbReference type="Pfam" id="PF09314"/>
    </source>
</evidence>
<gene>
    <name evidence="4" type="ORF">RN607_02000</name>
</gene>
<dbReference type="SUPFAM" id="SSF53756">
    <property type="entry name" value="UDP-Glycosyltransferase/glycogen phosphorylase"/>
    <property type="match status" value="1"/>
</dbReference>
<evidence type="ECO:0000256" key="1">
    <source>
        <dbReference type="ARBA" id="ARBA00022676"/>
    </source>
</evidence>
<dbReference type="KEGG" id="dcp:RN607_02000"/>
<dbReference type="Gene3D" id="3.40.50.2000">
    <property type="entry name" value="Glycogen Phosphorylase B"/>
    <property type="match status" value="2"/>
</dbReference>
<sequence length="371" mass="40512">MNVEIERTAPRVAIIGTRGYPSYYGGFETAVRYLVPHLVEQGWQVDVYGRDSTTATHFDGKVVSRRTFGLDSKALSTPSFGFTSCVDAAWRRPDVALVMNVANGFWLPFLRARGIPTVVNVDGIEWERAKWGKVARAVFRSGAKAVARWGDELVFDADAIGDYWRSTFDRDGTFIPYGGPMPGEHQVAPLDLASGKYVLYVARFVPENSILEFMDAVEQLPSGIPVVVVGSSGYGGEIEERVAQVASSRPSVTWLGHVKDDVLLEGLWAHAGVYFHGHSVGGTNPALVQAMWAGAPTLARDTVYNREVLGAGGCFVDPSPNAIASIILELLGDDSRRAAMVASARTRAHERYSWASVVSAYEQLLRKLRDA</sequence>
<dbReference type="InterPro" id="IPR015393">
    <property type="entry name" value="DUF1972"/>
</dbReference>
<dbReference type="PANTHER" id="PTHR12526">
    <property type="entry name" value="GLYCOSYLTRANSFERASE"/>
    <property type="match status" value="1"/>
</dbReference>
<keyword evidence="1" id="KW-0328">Glycosyltransferase</keyword>
<dbReference type="Pfam" id="PF13692">
    <property type="entry name" value="Glyco_trans_1_4"/>
    <property type="match status" value="1"/>
</dbReference>
<evidence type="ECO:0000313" key="4">
    <source>
        <dbReference type="EMBL" id="WNM27802.1"/>
    </source>
</evidence>
<dbReference type="Pfam" id="PF09314">
    <property type="entry name" value="DUF1972"/>
    <property type="match status" value="1"/>
</dbReference>
<organism evidence="4">
    <name type="scientific">Demequina capsici</name>
    <dbReference type="NCBI Taxonomy" id="3075620"/>
    <lineage>
        <taxon>Bacteria</taxon>
        <taxon>Bacillati</taxon>
        <taxon>Actinomycetota</taxon>
        <taxon>Actinomycetes</taxon>
        <taxon>Micrococcales</taxon>
        <taxon>Demequinaceae</taxon>
        <taxon>Demequina</taxon>
    </lineage>
</organism>
<feature type="domain" description="DUF1972" evidence="3">
    <location>
        <begin position="12"/>
        <end position="178"/>
    </location>
</feature>
<dbReference type="AlphaFoldDB" id="A0AA96FE81"/>
<name>A0AA96FE81_9MICO</name>
<dbReference type="Proteomes" id="UP001303408">
    <property type="component" value="Chromosome"/>
</dbReference>
<protein>
    <submittedName>
        <fullName evidence="4">DUF1972 domain-containing protein</fullName>
    </submittedName>
</protein>
<proteinExistence type="predicted"/>
<evidence type="ECO:0000256" key="2">
    <source>
        <dbReference type="ARBA" id="ARBA00022679"/>
    </source>
</evidence>
<dbReference type="EMBL" id="CP134880">
    <property type="protein sequence ID" value="WNM27802.1"/>
    <property type="molecule type" value="Genomic_DNA"/>
</dbReference>
<dbReference type="GO" id="GO:0016757">
    <property type="term" value="F:glycosyltransferase activity"/>
    <property type="evidence" value="ECO:0007669"/>
    <property type="project" value="UniProtKB-KW"/>
</dbReference>
<reference evidence="4" key="1">
    <citation type="submission" date="2023-09" db="EMBL/GenBank/DDBJ databases">
        <title>Demequina sp. a novel bacteria isolated from Capsicum annuum.</title>
        <authorList>
            <person name="Humaira Z."/>
            <person name="Lee J."/>
            <person name="Cho D."/>
        </authorList>
    </citation>
    <scope>NUCLEOTIDE SEQUENCE</scope>
    <source>
        <strain evidence="4">PMTSA13</strain>
    </source>
</reference>